<protein>
    <submittedName>
        <fullName evidence="1">Uncharacterized protein</fullName>
    </submittedName>
</protein>
<name>K9VF30_9CYAN</name>
<evidence type="ECO:0000313" key="1">
    <source>
        <dbReference type="EMBL" id="AFZ06082.1"/>
    </source>
</evidence>
<sequence length="81" mass="8793">MIAGIWLSWQLRSLLQTLSNFSKTSLYRQPIGEEPPGKYVYSPSTILCVGVAPVGAGNAYAISMPFEVLPNSRSAILHLGQ</sequence>
<dbReference type="AlphaFoldDB" id="K9VF30"/>
<keyword evidence="2" id="KW-1185">Reference proteome</keyword>
<dbReference type="HOGENOM" id="CLU_2570510_0_0_3"/>
<organism evidence="1 2">
    <name type="scientific">Phormidium nigroviride PCC 7112</name>
    <dbReference type="NCBI Taxonomy" id="179408"/>
    <lineage>
        <taxon>Bacteria</taxon>
        <taxon>Bacillati</taxon>
        <taxon>Cyanobacteriota</taxon>
        <taxon>Cyanophyceae</taxon>
        <taxon>Oscillatoriophycideae</taxon>
        <taxon>Oscillatoriales</taxon>
        <taxon>Oscillatoriaceae</taxon>
        <taxon>Phormidium</taxon>
    </lineage>
</organism>
<dbReference type="KEGG" id="oni:Osc7112_1564"/>
<gene>
    <name evidence="1" type="ORF">Osc7112_1564</name>
</gene>
<proteinExistence type="predicted"/>
<dbReference type="EMBL" id="CP003614">
    <property type="protein sequence ID" value="AFZ06082.1"/>
    <property type="molecule type" value="Genomic_DNA"/>
</dbReference>
<dbReference type="RefSeq" id="WP_015175400.1">
    <property type="nucleotide sequence ID" value="NC_019729.1"/>
</dbReference>
<evidence type="ECO:0000313" key="2">
    <source>
        <dbReference type="Proteomes" id="UP000010478"/>
    </source>
</evidence>
<dbReference type="OrthoDB" id="9890793at2"/>
<dbReference type="Proteomes" id="UP000010478">
    <property type="component" value="Chromosome"/>
</dbReference>
<accession>K9VF30</accession>
<reference evidence="1 2" key="1">
    <citation type="submission" date="2012-05" db="EMBL/GenBank/DDBJ databases">
        <title>Finished chromosome of genome of Oscillatoria sp. PCC 7112.</title>
        <authorList>
            <consortium name="US DOE Joint Genome Institute"/>
            <person name="Gugger M."/>
            <person name="Coursin T."/>
            <person name="Rippka R."/>
            <person name="Tandeau De Marsac N."/>
            <person name="Huntemann M."/>
            <person name="Wei C.-L."/>
            <person name="Han J."/>
            <person name="Detter J.C."/>
            <person name="Han C."/>
            <person name="Tapia R."/>
            <person name="Davenport K."/>
            <person name="Daligault H."/>
            <person name="Erkkila T."/>
            <person name="Gu W."/>
            <person name="Munk A.C.C."/>
            <person name="Teshima H."/>
            <person name="Xu Y."/>
            <person name="Chain P."/>
            <person name="Chen A."/>
            <person name="Krypides N."/>
            <person name="Mavromatis K."/>
            <person name="Markowitz V."/>
            <person name="Szeto E."/>
            <person name="Ivanova N."/>
            <person name="Mikhailova N."/>
            <person name="Ovchinnikova G."/>
            <person name="Pagani I."/>
            <person name="Pati A."/>
            <person name="Goodwin L."/>
            <person name="Peters L."/>
            <person name="Pitluck S."/>
            <person name="Woyke T."/>
            <person name="Kerfeld C."/>
        </authorList>
    </citation>
    <scope>NUCLEOTIDE SEQUENCE [LARGE SCALE GENOMIC DNA]</scope>
    <source>
        <strain evidence="1 2">PCC 7112</strain>
    </source>
</reference>